<proteinExistence type="predicted"/>
<protein>
    <submittedName>
        <fullName evidence="1">Uncharacterized protein</fullName>
    </submittedName>
</protein>
<gene>
    <name evidence="1" type="ORF">SAMN04488038_11321</name>
</gene>
<keyword evidence="2" id="KW-1185">Reference proteome</keyword>
<dbReference type="RefSeq" id="WP_093288424.1">
    <property type="nucleotide sequence ID" value="NZ_FOFS01000013.1"/>
</dbReference>
<reference evidence="2" key="1">
    <citation type="submission" date="2016-10" db="EMBL/GenBank/DDBJ databases">
        <authorList>
            <person name="Varghese N."/>
            <person name="Submissions S."/>
        </authorList>
    </citation>
    <scope>NUCLEOTIDE SEQUENCE [LARGE SCALE GENOMIC DNA]</scope>
    <source>
        <strain evidence="2">DSM 25927</strain>
    </source>
</reference>
<name>A0A1H9KAW4_9GAMM</name>
<dbReference type="Proteomes" id="UP000199233">
    <property type="component" value="Unassembled WGS sequence"/>
</dbReference>
<dbReference type="OrthoDB" id="7066755at2"/>
<dbReference type="STRING" id="489703.SAMN04488038_11321"/>
<evidence type="ECO:0000313" key="1">
    <source>
        <dbReference type="EMBL" id="SEQ96271.1"/>
    </source>
</evidence>
<accession>A0A1H9KAW4</accession>
<organism evidence="1 2">
    <name type="scientific">Solimonas aquatica</name>
    <dbReference type="NCBI Taxonomy" id="489703"/>
    <lineage>
        <taxon>Bacteria</taxon>
        <taxon>Pseudomonadati</taxon>
        <taxon>Pseudomonadota</taxon>
        <taxon>Gammaproteobacteria</taxon>
        <taxon>Nevskiales</taxon>
        <taxon>Nevskiaceae</taxon>
        <taxon>Solimonas</taxon>
    </lineage>
</organism>
<sequence>MPTEVQTVPMIRESLDKRSGQLRQDLQLMKDYLILCVRKEDWHGVMDASADIREIVAKLSML</sequence>
<evidence type="ECO:0000313" key="2">
    <source>
        <dbReference type="Proteomes" id="UP000199233"/>
    </source>
</evidence>
<dbReference type="EMBL" id="FOFS01000013">
    <property type="protein sequence ID" value="SEQ96271.1"/>
    <property type="molecule type" value="Genomic_DNA"/>
</dbReference>
<dbReference type="AlphaFoldDB" id="A0A1H9KAW4"/>